<gene>
    <name evidence="2" type="ORF">FAZ19_22345</name>
</gene>
<feature type="domain" description="Polysaccharide pyruvyl transferase" evidence="1">
    <location>
        <begin position="13"/>
        <end position="303"/>
    </location>
</feature>
<dbReference type="Pfam" id="PF04230">
    <property type="entry name" value="PS_pyruv_trans"/>
    <property type="match status" value="1"/>
</dbReference>
<organism evidence="2 3">
    <name type="scientific">Sphingobacterium alkalisoli</name>
    <dbReference type="NCBI Taxonomy" id="1874115"/>
    <lineage>
        <taxon>Bacteria</taxon>
        <taxon>Pseudomonadati</taxon>
        <taxon>Bacteroidota</taxon>
        <taxon>Sphingobacteriia</taxon>
        <taxon>Sphingobacteriales</taxon>
        <taxon>Sphingobacteriaceae</taxon>
        <taxon>Sphingobacterium</taxon>
    </lineage>
</organism>
<evidence type="ECO:0000259" key="1">
    <source>
        <dbReference type="Pfam" id="PF04230"/>
    </source>
</evidence>
<dbReference type="OrthoDB" id="9799278at2"/>
<keyword evidence="2" id="KW-0808">Transferase</keyword>
<dbReference type="RefSeq" id="WP_136822999.1">
    <property type="nucleotide sequence ID" value="NZ_BMJX01000010.1"/>
</dbReference>
<protein>
    <submittedName>
        <fullName evidence="2">Polysaccharide pyruvyl transferase family protein</fullName>
    </submittedName>
</protein>
<proteinExistence type="predicted"/>
<evidence type="ECO:0000313" key="2">
    <source>
        <dbReference type="EMBL" id="TJY61362.1"/>
    </source>
</evidence>
<evidence type="ECO:0000313" key="3">
    <source>
        <dbReference type="Proteomes" id="UP000309872"/>
    </source>
</evidence>
<dbReference type="EMBL" id="SUKA01000010">
    <property type="protein sequence ID" value="TJY61362.1"/>
    <property type="molecule type" value="Genomic_DNA"/>
</dbReference>
<dbReference type="GO" id="GO:0016740">
    <property type="term" value="F:transferase activity"/>
    <property type="evidence" value="ECO:0007669"/>
    <property type="project" value="UniProtKB-KW"/>
</dbReference>
<accession>A0A4U0GUH3</accession>
<comment type="caution">
    <text evidence="2">The sequence shown here is derived from an EMBL/GenBank/DDBJ whole genome shotgun (WGS) entry which is preliminary data.</text>
</comment>
<dbReference type="InterPro" id="IPR007345">
    <property type="entry name" value="Polysacch_pyruvyl_Trfase"/>
</dbReference>
<dbReference type="AlphaFoldDB" id="A0A4U0GUH3"/>
<sequence>MEIGILTFHRAHNYGAVLQLFGLYKYLESKGHSVSVLDYWPTYREGQYSLVSTKIYKDPAKDIKSKTAYIVKDGVTFFEKFIKWKKFQNFIKDFQHINFDQVSSDTLKLDVIFFGSDQIWRHNNFGFDSKYFGAFDTSAIKVSYAASMGIENVSEEANSELRNLVRNIDSISVRESTLEKKLKDLGVSDVLQVLDPVFLLHRRQWIEFFPEIERRNKRKYLLFYNLLNDLQSKKRAIQLCKENSWRFVEIHGDVKPFRWIMGVKTTTGPVDFLKLVNNAEFVVTSSFHGVAFSILFNKQFLACGFGANSSRVKSLLNLLMINDRHLDENSDFKDVEIEYSLVNNRIDELVFKSKNFIDGSILFGN</sequence>
<name>A0A4U0GUH3_9SPHI</name>
<reference evidence="2 3" key="1">
    <citation type="submission" date="2019-04" db="EMBL/GenBank/DDBJ databases">
        <title>Sphingobacterium olei sp. nov., isolated from oil-contaminated soil.</title>
        <authorList>
            <person name="Liu B."/>
        </authorList>
    </citation>
    <scope>NUCLEOTIDE SEQUENCE [LARGE SCALE GENOMIC DNA]</scope>
    <source>
        <strain evidence="2 3">Y3L14</strain>
    </source>
</reference>
<dbReference type="Proteomes" id="UP000309872">
    <property type="component" value="Unassembled WGS sequence"/>
</dbReference>
<keyword evidence="3" id="KW-1185">Reference proteome</keyword>